<evidence type="ECO:0000256" key="1">
    <source>
        <dbReference type="SAM" id="MobiDB-lite"/>
    </source>
</evidence>
<protein>
    <submittedName>
        <fullName evidence="2">Uncharacterized protein</fullName>
    </submittedName>
</protein>
<dbReference type="Proteomes" id="UP000821853">
    <property type="component" value="Chromosome 2"/>
</dbReference>
<proteinExistence type="predicted"/>
<feature type="compositionally biased region" description="Polar residues" evidence="1">
    <location>
        <begin position="79"/>
        <end position="90"/>
    </location>
</feature>
<feature type="region of interest" description="Disordered" evidence="1">
    <location>
        <begin position="70"/>
        <end position="135"/>
    </location>
</feature>
<accession>A0A9J6FX96</accession>
<feature type="compositionally biased region" description="Basic and acidic residues" evidence="1">
    <location>
        <begin position="92"/>
        <end position="106"/>
    </location>
</feature>
<evidence type="ECO:0000313" key="3">
    <source>
        <dbReference type="Proteomes" id="UP000821853"/>
    </source>
</evidence>
<dbReference type="VEuPathDB" id="VectorBase:HLOH_057681"/>
<gene>
    <name evidence="2" type="ORF">HPB48_010182</name>
</gene>
<sequence length="221" mass="23543">MSTEIAPGALPVGVGMQAQPLVVHVDSPREDAMADSVSVCSASSGTVIYSPADGEEMDATDGGEFQLVLGKRRRRESKGSQPIGDSNTQAWDPERIQSGRIDDGVRHPVRRAPPSPPPFSSPTFPPRIDPTCTRRNLNDAAPHAFLPTHEAATPDGALAAGSPVEPRRRKGELQEAPAVVSPKAEVGGEKPPGRISCLCIGELLQMRMQCARDKKRKQAGK</sequence>
<feature type="compositionally biased region" description="Pro residues" evidence="1">
    <location>
        <begin position="111"/>
        <end position="128"/>
    </location>
</feature>
<organism evidence="2 3">
    <name type="scientific">Haemaphysalis longicornis</name>
    <name type="common">Bush tick</name>
    <dbReference type="NCBI Taxonomy" id="44386"/>
    <lineage>
        <taxon>Eukaryota</taxon>
        <taxon>Metazoa</taxon>
        <taxon>Ecdysozoa</taxon>
        <taxon>Arthropoda</taxon>
        <taxon>Chelicerata</taxon>
        <taxon>Arachnida</taxon>
        <taxon>Acari</taxon>
        <taxon>Parasitiformes</taxon>
        <taxon>Ixodida</taxon>
        <taxon>Ixodoidea</taxon>
        <taxon>Ixodidae</taxon>
        <taxon>Haemaphysalinae</taxon>
        <taxon>Haemaphysalis</taxon>
    </lineage>
</organism>
<dbReference type="EMBL" id="JABSTR010000004">
    <property type="protein sequence ID" value="KAH9367387.1"/>
    <property type="molecule type" value="Genomic_DNA"/>
</dbReference>
<reference evidence="2 3" key="1">
    <citation type="journal article" date="2020" name="Cell">
        <title>Large-Scale Comparative Analyses of Tick Genomes Elucidate Their Genetic Diversity and Vector Capacities.</title>
        <authorList>
            <consortium name="Tick Genome and Microbiome Consortium (TIGMIC)"/>
            <person name="Jia N."/>
            <person name="Wang J."/>
            <person name="Shi W."/>
            <person name="Du L."/>
            <person name="Sun Y."/>
            <person name="Zhan W."/>
            <person name="Jiang J.F."/>
            <person name="Wang Q."/>
            <person name="Zhang B."/>
            <person name="Ji P."/>
            <person name="Bell-Sakyi L."/>
            <person name="Cui X.M."/>
            <person name="Yuan T.T."/>
            <person name="Jiang B.G."/>
            <person name="Yang W.F."/>
            <person name="Lam T.T."/>
            <person name="Chang Q.C."/>
            <person name="Ding S.J."/>
            <person name="Wang X.J."/>
            <person name="Zhu J.G."/>
            <person name="Ruan X.D."/>
            <person name="Zhao L."/>
            <person name="Wei J.T."/>
            <person name="Ye R.Z."/>
            <person name="Que T.C."/>
            <person name="Du C.H."/>
            <person name="Zhou Y.H."/>
            <person name="Cheng J.X."/>
            <person name="Dai P.F."/>
            <person name="Guo W.B."/>
            <person name="Han X.H."/>
            <person name="Huang E.J."/>
            <person name="Li L.F."/>
            <person name="Wei W."/>
            <person name="Gao Y.C."/>
            <person name="Liu J.Z."/>
            <person name="Shao H.Z."/>
            <person name="Wang X."/>
            <person name="Wang C.C."/>
            <person name="Yang T.C."/>
            <person name="Huo Q.B."/>
            <person name="Li W."/>
            <person name="Chen H.Y."/>
            <person name="Chen S.E."/>
            <person name="Zhou L.G."/>
            <person name="Ni X.B."/>
            <person name="Tian J.H."/>
            <person name="Sheng Y."/>
            <person name="Liu T."/>
            <person name="Pan Y.S."/>
            <person name="Xia L.Y."/>
            <person name="Li J."/>
            <person name="Zhao F."/>
            <person name="Cao W.C."/>
        </authorList>
    </citation>
    <scope>NUCLEOTIDE SEQUENCE [LARGE SCALE GENOMIC DNA]</scope>
    <source>
        <strain evidence="2">HaeL-2018</strain>
    </source>
</reference>
<dbReference type="AlphaFoldDB" id="A0A9J6FX96"/>
<evidence type="ECO:0000313" key="2">
    <source>
        <dbReference type="EMBL" id="KAH9367387.1"/>
    </source>
</evidence>
<comment type="caution">
    <text evidence="2">The sequence shown here is derived from an EMBL/GenBank/DDBJ whole genome shotgun (WGS) entry which is preliminary data.</text>
</comment>
<feature type="region of interest" description="Disordered" evidence="1">
    <location>
        <begin position="147"/>
        <end position="191"/>
    </location>
</feature>
<name>A0A9J6FX96_HAELO</name>
<keyword evidence="3" id="KW-1185">Reference proteome</keyword>